<dbReference type="InterPro" id="IPR050325">
    <property type="entry name" value="Prot/Nucl_acid_deglycase"/>
</dbReference>
<sequence length="215" mass="23158">MLACKQGFEVVIASTKGGKIPLDPTSLSETNLNGAAKAFQTNGAHLPAYRNYSLFWYQIRYPPLPGKSMEKLNNSLKASDANVDDYLAFYIPGGHGVMADGVQLMTPIIEKFAKKGKVCAAVCHGPAALTEAKLNGEYLVKGKKVTVFSNSEEVEVDKVNVVPFLPEDRMKERGAIFSKGDNWTEHVVVDGKLITGQNPQSSEALGEAIAKVLGA</sequence>
<evidence type="ECO:0000259" key="4">
    <source>
        <dbReference type="Pfam" id="PF01965"/>
    </source>
</evidence>
<comment type="similarity">
    <text evidence="3">Belongs to the peptidase C56 family. HSP31-like subfamily.</text>
</comment>
<name>A0AAV1IDC8_9CHLO</name>
<dbReference type="InterPro" id="IPR029062">
    <property type="entry name" value="Class_I_gatase-like"/>
</dbReference>
<dbReference type="SUPFAM" id="SSF52317">
    <property type="entry name" value="Class I glutamine amidotransferase-like"/>
    <property type="match status" value="1"/>
</dbReference>
<dbReference type="AlphaFoldDB" id="A0AAV1IDC8"/>
<dbReference type="Proteomes" id="UP001314263">
    <property type="component" value="Unassembled WGS sequence"/>
</dbReference>
<protein>
    <recommendedName>
        <fullName evidence="4">DJ-1/PfpI domain-containing protein</fullName>
    </recommendedName>
</protein>
<dbReference type="EMBL" id="CAUYUE010000012">
    <property type="protein sequence ID" value="CAK0785386.1"/>
    <property type="molecule type" value="Genomic_DNA"/>
</dbReference>
<feature type="domain" description="DJ-1/PfpI" evidence="4">
    <location>
        <begin position="76"/>
        <end position="211"/>
    </location>
</feature>
<evidence type="ECO:0000313" key="6">
    <source>
        <dbReference type="Proteomes" id="UP001314263"/>
    </source>
</evidence>
<comment type="caution">
    <text evidence="5">The sequence shown here is derived from an EMBL/GenBank/DDBJ whole genome shotgun (WGS) entry which is preliminary data.</text>
</comment>
<reference evidence="5 6" key="1">
    <citation type="submission" date="2023-10" db="EMBL/GenBank/DDBJ databases">
        <authorList>
            <person name="Maclean D."/>
            <person name="Macfadyen A."/>
        </authorList>
    </citation>
    <scope>NUCLEOTIDE SEQUENCE [LARGE SCALE GENOMIC DNA]</scope>
</reference>
<keyword evidence="6" id="KW-1185">Reference proteome</keyword>
<dbReference type="CDD" id="cd03141">
    <property type="entry name" value="GATase1_Hsp31_like"/>
    <property type="match status" value="1"/>
</dbReference>
<dbReference type="GO" id="GO:0005737">
    <property type="term" value="C:cytoplasm"/>
    <property type="evidence" value="ECO:0007669"/>
    <property type="project" value="TreeGrafter"/>
</dbReference>
<organism evidence="5 6">
    <name type="scientific">Coccomyxa viridis</name>
    <dbReference type="NCBI Taxonomy" id="1274662"/>
    <lineage>
        <taxon>Eukaryota</taxon>
        <taxon>Viridiplantae</taxon>
        <taxon>Chlorophyta</taxon>
        <taxon>core chlorophytes</taxon>
        <taxon>Trebouxiophyceae</taxon>
        <taxon>Trebouxiophyceae incertae sedis</taxon>
        <taxon>Coccomyxaceae</taxon>
        <taxon>Coccomyxa</taxon>
    </lineage>
</organism>
<dbReference type="PANTHER" id="PTHR48094:SF11">
    <property type="entry name" value="GLUTATHIONE-INDEPENDENT GLYOXALASE HSP31-RELATED"/>
    <property type="match status" value="1"/>
</dbReference>
<gene>
    <name evidence="5" type="ORF">CVIRNUC_008594</name>
</gene>
<evidence type="ECO:0000256" key="3">
    <source>
        <dbReference type="ARBA" id="ARBA00038493"/>
    </source>
</evidence>
<accession>A0AAV1IDC8</accession>
<dbReference type="Gene3D" id="3.40.50.880">
    <property type="match status" value="1"/>
</dbReference>
<evidence type="ECO:0000256" key="2">
    <source>
        <dbReference type="ARBA" id="ARBA00023239"/>
    </source>
</evidence>
<dbReference type="Pfam" id="PF01965">
    <property type="entry name" value="DJ-1_PfpI"/>
    <property type="match status" value="1"/>
</dbReference>
<dbReference type="GO" id="GO:0019243">
    <property type="term" value="P:methylglyoxal catabolic process to D-lactate via S-lactoyl-glutathione"/>
    <property type="evidence" value="ECO:0007669"/>
    <property type="project" value="TreeGrafter"/>
</dbReference>
<dbReference type="GO" id="GO:0019172">
    <property type="term" value="F:glyoxalase III activity"/>
    <property type="evidence" value="ECO:0007669"/>
    <property type="project" value="TreeGrafter"/>
</dbReference>
<evidence type="ECO:0000313" key="5">
    <source>
        <dbReference type="EMBL" id="CAK0785386.1"/>
    </source>
</evidence>
<keyword evidence="1" id="KW-0346">Stress response</keyword>
<keyword evidence="2" id="KW-0456">Lyase</keyword>
<dbReference type="InterPro" id="IPR002818">
    <property type="entry name" value="DJ-1/PfpI"/>
</dbReference>
<proteinExistence type="inferred from homology"/>
<dbReference type="PANTHER" id="PTHR48094">
    <property type="entry name" value="PROTEIN/NUCLEIC ACID DEGLYCASE DJ-1-RELATED"/>
    <property type="match status" value="1"/>
</dbReference>
<evidence type="ECO:0000256" key="1">
    <source>
        <dbReference type="ARBA" id="ARBA00023016"/>
    </source>
</evidence>